<feature type="domain" description="VOC" evidence="3">
    <location>
        <begin position="1071"/>
        <end position="1220"/>
    </location>
</feature>
<dbReference type="AlphaFoldDB" id="A0A9P5LKM4"/>
<organism evidence="4 5">
    <name type="scientific">Cylindrodendrum hubeiense</name>
    <dbReference type="NCBI Taxonomy" id="595255"/>
    <lineage>
        <taxon>Eukaryota</taxon>
        <taxon>Fungi</taxon>
        <taxon>Dikarya</taxon>
        <taxon>Ascomycota</taxon>
        <taxon>Pezizomycotina</taxon>
        <taxon>Sordariomycetes</taxon>
        <taxon>Hypocreomycetidae</taxon>
        <taxon>Hypocreales</taxon>
        <taxon>Nectriaceae</taxon>
        <taxon>Cylindrodendrum</taxon>
    </lineage>
</organism>
<keyword evidence="1" id="KW-0539">Nucleus</keyword>
<dbReference type="InterPro" id="IPR010730">
    <property type="entry name" value="HET"/>
</dbReference>
<evidence type="ECO:0000313" key="5">
    <source>
        <dbReference type="Proteomes" id="UP000722485"/>
    </source>
</evidence>
<feature type="compositionally biased region" description="Low complexity" evidence="2">
    <location>
        <begin position="634"/>
        <end position="644"/>
    </location>
</feature>
<dbReference type="InterPro" id="IPR037523">
    <property type="entry name" value="VOC_core"/>
</dbReference>
<dbReference type="Pfam" id="PF00903">
    <property type="entry name" value="Glyoxalase"/>
    <property type="match status" value="1"/>
</dbReference>
<protein>
    <recommendedName>
        <fullName evidence="3">VOC domain-containing protein</fullName>
    </recommendedName>
</protein>
<dbReference type="EMBL" id="JAANBB010000007">
    <property type="protein sequence ID" value="KAF7557155.1"/>
    <property type="molecule type" value="Genomic_DNA"/>
</dbReference>
<proteinExistence type="predicted"/>
<evidence type="ECO:0000256" key="2">
    <source>
        <dbReference type="SAM" id="MobiDB-lite"/>
    </source>
</evidence>
<dbReference type="InterPro" id="IPR029068">
    <property type="entry name" value="Glyas_Bleomycin-R_OHBP_Dase"/>
</dbReference>
<dbReference type="PANTHER" id="PTHR24148">
    <property type="entry name" value="ANKYRIN REPEAT DOMAIN-CONTAINING PROTEIN 39 HOMOLOG-RELATED"/>
    <property type="match status" value="1"/>
</dbReference>
<evidence type="ECO:0000313" key="4">
    <source>
        <dbReference type="EMBL" id="KAF7557155.1"/>
    </source>
</evidence>
<keyword evidence="5" id="KW-1185">Reference proteome</keyword>
<dbReference type="InterPro" id="IPR004360">
    <property type="entry name" value="Glyas_Fos-R_dOase_dom"/>
</dbReference>
<dbReference type="Pfam" id="PF06985">
    <property type="entry name" value="HET"/>
    <property type="match status" value="1"/>
</dbReference>
<dbReference type="Pfam" id="PF11951">
    <property type="entry name" value="Fungal_trans_2"/>
    <property type="match status" value="1"/>
</dbReference>
<evidence type="ECO:0000256" key="1">
    <source>
        <dbReference type="ARBA" id="ARBA00023242"/>
    </source>
</evidence>
<accession>A0A9P5LKM4</accession>
<gene>
    <name evidence="4" type="ORF">G7Z17_g945</name>
</gene>
<dbReference type="Gene3D" id="3.10.180.10">
    <property type="entry name" value="2,3-Dihydroxybiphenyl 1,2-Dioxygenase, domain 1"/>
    <property type="match status" value="1"/>
</dbReference>
<dbReference type="InterPro" id="IPR021858">
    <property type="entry name" value="Fun_TF"/>
</dbReference>
<name>A0A9P5LKM4_9HYPO</name>
<reference evidence="4" key="1">
    <citation type="submission" date="2020-03" db="EMBL/GenBank/DDBJ databases">
        <title>Draft Genome Sequence of Cylindrodendrum hubeiense.</title>
        <authorList>
            <person name="Buettner E."/>
            <person name="Kellner H."/>
        </authorList>
    </citation>
    <scope>NUCLEOTIDE SEQUENCE</scope>
    <source>
        <strain evidence="4">IHI 201604</strain>
    </source>
</reference>
<dbReference type="SUPFAM" id="SSF54593">
    <property type="entry name" value="Glyoxalase/Bleomycin resistance protein/Dihydroxybiphenyl dioxygenase"/>
    <property type="match status" value="1"/>
</dbReference>
<dbReference type="Proteomes" id="UP000722485">
    <property type="component" value="Unassembled WGS sequence"/>
</dbReference>
<sequence length="1229" mass="137408">MDPRIDYQGLDVGENQIRLIELHPRPTQTSATTSDALRCKLGSHDRGDSCPPYLALSYAWQHDGGTQPVIFNNKTCQVSETVEQALRQLRHNQDTVYVWVDQICINQNNDEEKNYQVQQMRHTYSQAESVIAWIGMPFPDAEVLFQFLEQIGTAVLREEWKTLTNAVDGFDLASMKDAFRCFCQRPYWKRLWIMQEFTVASHVRVVCGDLSIEGESLDAAVTVEPFFEESYWADIKGSRAFLDTIVDVYYPQGRSFVDSVLTRRQRYDPQSGGTEGENDHFLRVLVTCLVLEADYNWPLASDPRDRVFALIYLSSNSGDFGDSFVDYLKSSEEVYYDTTVAFLSQGHIDVLAYCQFPKVLSLPSWVVDWSMEVRNPCAQAPWYSKFKASGTALEPIVSQPQPGHLRVTGTSVDTITAYSDIWDPDWSEPLDRNAAVAFIDNILQLCKKSPRIRVNEELFDAVRIAAADAAHYGDSESEETFVEYLEEFMNAYERLKPDQADTEHVGEDDASESSGEYEEDWFAQAPIIQPIATLTLGVQRLTAGILEDHCSVPMLSTIHFVNAALFNWMDNGDRQQQMAQRIKIQVKNSAKRRRGIALMENIAQDLTNTSEDVDMSSCLDDGQPSPDNLQSRNTTSSTSSKAATLNPTSEPLDVTSLALSEPPPDHPSILTNQDQDPVFPTKKSDLDLGFITGYMDYVFPAFFPFYRPSILEGGRTWLLVFATKNAGFLNIIVSLSSYFYSIVPVIPGPDHDVCASSTWIKLQKQMDLALATVQRDLRDIGSRAAGSSLATSVYLLANITQLLNFELALPSGKWQMHLGAAISLFEQIIRDYGSNDTSRGIQAVLSTLNGTGLSSPTPIPPSPNHGAFRFFSTILIINDIIASTSLGRPPKLRAHHSELEHRGPGEIPVVRPEEVIGCEAWVLLAISDIASLDAWKTERSRSGLTHADLLPRVSSIETRLQEGFVQLDDKDQLHKSELATRSTPLLSFEAVLQRANCAYGFYPLIPELNAHITRIWAYAAHTYLLVVQLGWQPEDLRIRSNTTKTIDLFSKISSPTWLRALVWPFCACSFALNHVAISVPNLEAAIEWYTEVFGMTLLMPAITRDRSVSPVAHVFNVYPPDCNKMRVAFLSTGSPGAAGLELFEFEDPRIGPGCEANFGRDYKRGGFFHIAVTTVDVEAMAEKVEGNGGKRIGPIMPISIKHKACYVEDKWGNVIELISGSFEEFLSDR</sequence>
<dbReference type="PROSITE" id="PS51819">
    <property type="entry name" value="VOC"/>
    <property type="match status" value="1"/>
</dbReference>
<feature type="compositionally biased region" description="Basic and acidic residues" evidence="2">
    <location>
        <begin position="496"/>
        <end position="507"/>
    </location>
</feature>
<evidence type="ECO:0000259" key="3">
    <source>
        <dbReference type="PROSITE" id="PS51819"/>
    </source>
</evidence>
<feature type="region of interest" description="Disordered" evidence="2">
    <location>
        <begin position="496"/>
        <end position="516"/>
    </location>
</feature>
<feature type="region of interest" description="Disordered" evidence="2">
    <location>
        <begin position="612"/>
        <end position="676"/>
    </location>
</feature>
<dbReference type="PANTHER" id="PTHR24148:SF73">
    <property type="entry name" value="HET DOMAIN PROTEIN (AFU_ORTHOLOGUE AFUA_8G01020)"/>
    <property type="match status" value="1"/>
</dbReference>
<dbReference type="OrthoDB" id="2157530at2759"/>
<comment type="caution">
    <text evidence="4">The sequence shown here is derived from an EMBL/GenBank/DDBJ whole genome shotgun (WGS) entry which is preliminary data.</text>
</comment>
<dbReference type="InterPro" id="IPR052895">
    <property type="entry name" value="HetReg/Transcr_Mod"/>
</dbReference>